<organism evidence="2 3">
    <name type="scientific">Effrenium voratum</name>
    <dbReference type="NCBI Taxonomy" id="2562239"/>
    <lineage>
        <taxon>Eukaryota</taxon>
        <taxon>Sar</taxon>
        <taxon>Alveolata</taxon>
        <taxon>Dinophyceae</taxon>
        <taxon>Suessiales</taxon>
        <taxon>Symbiodiniaceae</taxon>
        <taxon>Effrenium</taxon>
    </lineage>
</organism>
<keyword evidence="3" id="KW-1185">Reference proteome</keyword>
<dbReference type="AlphaFoldDB" id="A0AA36HUY0"/>
<feature type="region of interest" description="Disordered" evidence="1">
    <location>
        <begin position="253"/>
        <end position="273"/>
    </location>
</feature>
<evidence type="ECO:0000313" key="3">
    <source>
        <dbReference type="Proteomes" id="UP001178507"/>
    </source>
</evidence>
<evidence type="ECO:0000313" key="2">
    <source>
        <dbReference type="EMBL" id="CAJ1375803.1"/>
    </source>
</evidence>
<dbReference type="EMBL" id="CAUJNA010000341">
    <property type="protein sequence ID" value="CAJ1375803.1"/>
    <property type="molecule type" value="Genomic_DNA"/>
</dbReference>
<protein>
    <submittedName>
        <fullName evidence="2">Uncharacterized protein</fullName>
    </submittedName>
</protein>
<proteinExistence type="predicted"/>
<dbReference type="Proteomes" id="UP001178507">
    <property type="component" value="Unassembled WGS sequence"/>
</dbReference>
<comment type="caution">
    <text evidence="2">The sequence shown here is derived from an EMBL/GenBank/DDBJ whole genome shotgun (WGS) entry which is preliminary data.</text>
</comment>
<name>A0AA36HUY0_9DINO</name>
<sequence>MEELKNLIRALRGLARVRMDAHGCVGAACQGEELKQAVEDGAVDAVEDGAAGAVEMEDAPVPVHAINADDMESDYADTLQWSEDEFEVAESGEEGGGQSASTKPVAEQPAQIMAQPAKLQDADVADAETVDAEQPGEAKLLDAVTVDVVEQPAPAMVLDAVTVDVVEQPAPARVDVGCDEQPDAAMVDDVEQPAAAEDLEQRVEAKPLDAAVVEAKPRERAAEIKSAELLDLVEVEPAKAEQAAPELLQALEEAEEKQQEGLDSDPEEVKKRQSFKAGPGLLLARICVACTQDRKPLFPLPELPNLVKAHLQEHFPQLMQDVPEDAAMNGISRLVMEAGLARVD</sequence>
<evidence type="ECO:0000256" key="1">
    <source>
        <dbReference type="SAM" id="MobiDB-lite"/>
    </source>
</evidence>
<gene>
    <name evidence="2" type="ORF">EVOR1521_LOCUS4999</name>
</gene>
<feature type="region of interest" description="Disordered" evidence="1">
    <location>
        <begin position="86"/>
        <end position="108"/>
    </location>
</feature>
<reference evidence="2" key="1">
    <citation type="submission" date="2023-08" db="EMBL/GenBank/DDBJ databases">
        <authorList>
            <person name="Chen Y."/>
            <person name="Shah S."/>
            <person name="Dougan E. K."/>
            <person name="Thang M."/>
            <person name="Chan C."/>
        </authorList>
    </citation>
    <scope>NUCLEOTIDE SEQUENCE</scope>
</reference>
<accession>A0AA36HUY0</accession>